<feature type="compositionally biased region" description="Pro residues" evidence="1">
    <location>
        <begin position="39"/>
        <end position="54"/>
    </location>
</feature>
<dbReference type="RefSeq" id="WP_052557300.1">
    <property type="nucleotide sequence ID" value="NZ_JMCC02000122.1"/>
</dbReference>
<dbReference type="InterPro" id="IPR029058">
    <property type="entry name" value="AB_hydrolase_fold"/>
</dbReference>
<feature type="compositionally biased region" description="Low complexity" evidence="1">
    <location>
        <begin position="20"/>
        <end position="38"/>
    </location>
</feature>
<evidence type="ECO:0000256" key="2">
    <source>
        <dbReference type="SAM" id="SignalP"/>
    </source>
</evidence>
<dbReference type="Pfam" id="PF12697">
    <property type="entry name" value="Abhydrolase_6"/>
    <property type="match status" value="1"/>
</dbReference>
<dbReference type="SUPFAM" id="SSF53474">
    <property type="entry name" value="alpha/beta-Hydrolases"/>
    <property type="match status" value="1"/>
</dbReference>
<feature type="domain" description="AB hydrolase-1" evidence="3">
    <location>
        <begin position="88"/>
        <end position="326"/>
    </location>
</feature>
<feature type="compositionally biased region" description="Low complexity" evidence="1">
    <location>
        <begin position="212"/>
        <end position="225"/>
    </location>
</feature>
<organism evidence="4 5">
    <name type="scientific">Enhygromyxa salina</name>
    <dbReference type="NCBI Taxonomy" id="215803"/>
    <lineage>
        <taxon>Bacteria</taxon>
        <taxon>Pseudomonadati</taxon>
        <taxon>Myxococcota</taxon>
        <taxon>Polyangia</taxon>
        <taxon>Nannocystales</taxon>
        <taxon>Nannocystaceae</taxon>
        <taxon>Enhygromyxa</taxon>
    </lineage>
</organism>
<dbReference type="PROSITE" id="PS51257">
    <property type="entry name" value="PROKAR_LIPOPROTEIN"/>
    <property type="match status" value="1"/>
</dbReference>
<feature type="chain" id="PRO_5002146897" evidence="2">
    <location>
        <begin position="25"/>
        <end position="338"/>
    </location>
</feature>
<dbReference type="InterPro" id="IPR000073">
    <property type="entry name" value="AB_hydrolase_1"/>
</dbReference>
<dbReference type="GO" id="GO:0016787">
    <property type="term" value="F:hydrolase activity"/>
    <property type="evidence" value="ECO:0007669"/>
    <property type="project" value="UniProtKB-KW"/>
</dbReference>
<keyword evidence="2" id="KW-0732">Signal</keyword>
<dbReference type="EMBL" id="JMCC02000122">
    <property type="protein sequence ID" value="KIG12670.1"/>
    <property type="molecule type" value="Genomic_DNA"/>
</dbReference>
<proteinExistence type="predicted"/>
<dbReference type="PANTHER" id="PTHR43194">
    <property type="entry name" value="HYDROLASE ALPHA/BETA FOLD FAMILY"/>
    <property type="match status" value="1"/>
</dbReference>
<feature type="signal peptide" evidence="2">
    <location>
        <begin position="1"/>
        <end position="24"/>
    </location>
</feature>
<comment type="caution">
    <text evidence="4">The sequence shown here is derived from an EMBL/GenBank/DDBJ whole genome shotgun (WGS) entry which is preliminary data.</text>
</comment>
<dbReference type="Gene3D" id="3.40.50.1820">
    <property type="entry name" value="alpha/beta hydrolase"/>
    <property type="match status" value="1"/>
</dbReference>
<dbReference type="PANTHER" id="PTHR43194:SF2">
    <property type="entry name" value="PEROXISOMAL MEMBRANE PROTEIN LPX1"/>
    <property type="match status" value="1"/>
</dbReference>
<protein>
    <submittedName>
        <fullName evidence="4">Hydrolase</fullName>
    </submittedName>
</protein>
<sequence length="338" mass="36382">MSSSLRISLLLACTLAACSRPSTTDCPPTTNTATAQVAPAPPAEPSQDAPPPAPKVEALTVKADDGHELRLWALLPPPDPEHPPHRSILLVHGRTWSSLPDFDLRVGDDTSLSLMQTLVSNGIPAYALDLRGYGGTPRDASGWVEPDRAAEDLAAALAYIQTAQGEAPDLLGWSLGSLVAQLTVQRHPEAAHALILYGYPRDLDTRTPPDTAPTEPANEANTEPAARSDFITEGTISEAAIAAYVKASLAADPVRTDWRAMEQFDALDAELITIPTLVIHGVADPIARQLWQAKLFTRMTVPERQWVVIPQADHAAHLEQPKRFTRALLGFLDPEPSP</sequence>
<gene>
    <name evidence="4" type="ORF">DB30_01158</name>
</gene>
<feature type="region of interest" description="Disordered" evidence="1">
    <location>
        <begin position="20"/>
        <end position="54"/>
    </location>
</feature>
<dbReference type="Proteomes" id="UP000031599">
    <property type="component" value="Unassembled WGS sequence"/>
</dbReference>
<feature type="region of interest" description="Disordered" evidence="1">
    <location>
        <begin position="205"/>
        <end position="227"/>
    </location>
</feature>
<accession>A0A0C2CSQ3</accession>
<keyword evidence="4" id="KW-0378">Hydrolase</keyword>
<evidence type="ECO:0000313" key="5">
    <source>
        <dbReference type="Proteomes" id="UP000031599"/>
    </source>
</evidence>
<dbReference type="AlphaFoldDB" id="A0A0C2CSQ3"/>
<evidence type="ECO:0000256" key="1">
    <source>
        <dbReference type="SAM" id="MobiDB-lite"/>
    </source>
</evidence>
<name>A0A0C2CSQ3_9BACT</name>
<evidence type="ECO:0000313" key="4">
    <source>
        <dbReference type="EMBL" id="KIG12670.1"/>
    </source>
</evidence>
<evidence type="ECO:0000259" key="3">
    <source>
        <dbReference type="Pfam" id="PF12697"/>
    </source>
</evidence>
<reference evidence="4 5" key="1">
    <citation type="submission" date="2014-12" db="EMBL/GenBank/DDBJ databases">
        <title>Genome assembly of Enhygromyxa salina DSM 15201.</title>
        <authorList>
            <person name="Sharma G."/>
            <person name="Subramanian S."/>
        </authorList>
    </citation>
    <scope>NUCLEOTIDE SEQUENCE [LARGE SCALE GENOMIC DNA]</scope>
    <source>
        <strain evidence="4 5">DSM 15201</strain>
    </source>
</reference>
<dbReference type="InterPro" id="IPR050228">
    <property type="entry name" value="Carboxylesterase_BioH"/>
</dbReference>